<dbReference type="AlphaFoldDB" id="A0A9P8NTH2"/>
<keyword evidence="2" id="KW-1185">Reference proteome</keyword>
<protein>
    <submittedName>
        <fullName evidence="1">Uncharacterized protein</fullName>
    </submittedName>
</protein>
<proteinExistence type="predicted"/>
<dbReference type="EMBL" id="JAEUBD010001571">
    <property type="protein sequence ID" value="KAH3658931.1"/>
    <property type="molecule type" value="Genomic_DNA"/>
</dbReference>
<dbReference type="Proteomes" id="UP000788993">
    <property type="component" value="Unassembled WGS sequence"/>
</dbReference>
<accession>A0A9P8NTH2</accession>
<comment type="caution">
    <text evidence="1">The sequence shown here is derived from an EMBL/GenBank/DDBJ whole genome shotgun (WGS) entry which is preliminary data.</text>
</comment>
<reference evidence="1" key="2">
    <citation type="submission" date="2021-01" db="EMBL/GenBank/DDBJ databases">
        <authorList>
            <person name="Schikora-Tamarit M.A."/>
        </authorList>
    </citation>
    <scope>NUCLEOTIDE SEQUENCE</scope>
    <source>
        <strain evidence="1">NCAIM Y.01608</strain>
    </source>
</reference>
<gene>
    <name evidence="1" type="ORF">OGATHE_006657</name>
</gene>
<evidence type="ECO:0000313" key="1">
    <source>
        <dbReference type="EMBL" id="KAH3658931.1"/>
    </source>
</evidence>
<sequence>MQDASKTRKQPMMMEDAVRVSRAAEALDVAPVTEDEDTRVLPDTKASDCCSSSLTPRYTEAALFMRCLTNLSFISPASSSTAEGLVSLEGSPCPYTIIMTEPVIMKVIKQSFKVTFSSLRRKPQKSVKMSTAEDLSIVYSEMVIYFKEEFPRPISPAEASAHGRILVIYTFGLMK</sequence>
<name>A0A9P8NTH2_9ASCO</name>
<evidence type="ECO:0000313" key="2">
    <source>
        <dbReference type="Proteomes" id="UP000788993"/>
    </source>
</evidence>
<organism evidence="1 2">
    <name type="scientific">Ogataea polymorpha</name>
    <dbReference type="NCBI Taxonomy" id="460523"/>
    <lineage>
        <taxon>Eukaryota</taxon>
        <taxon>Fungi</taxon>
        <taxon>Dikarya</taxon>
        <taxon>Ascomycota</taxon>
        <taxon>Saccharomycotina</taxon>
        <taxon>Pichiomycetes</taxon>
        <taxon>Pichiales</taxon>
        <taxon>Pichiaceae</taxon>
        <taxon>Ogataea</taxon>
    </lineage>
</organism>
<reference evidence="1" key="1">
    <citation type="journal article" date="2021" name="Open Biol.">
        <title>Shared evolutionary footprints suggest mitochondrial oxidative damage underlies multiple complex I losses in fungi.</title>
        <authorList>
            <person name="Schikora-Tamarit M.A."/>
            <person name="Marcet-Houben M."/>
            <person name="Nosek J."/>
            <person name="Gabaldon T."/>
        </authorList>
    </citation>
    <scope>NUCLEOTIDE SEQUENCE</scope>
    <source>
        <strain evidence="1">NCAIM Y.01608</strain>
    </source>
</reference>